<sequence>QNLQRVRLCDTKEDRRTIHLGARQRQQSEVDTLYSDMYKSLGSYSTTEVNFEMRKIAHNLPKAVSELLQTTNLCTVPRLHLASLKMPSSFTQTPFNPGRLNNCRLLYKNLSGSFVKIETDSSLLKN</sequence>
<feature type="non-terminal residue" evidence="1">
    <location>
        <position position="1"/>
    </location>
</feature>
<dbReference type="EMBL" id="CM026429">
    <property type="protein sequence ID" value="KAG0564744.1"/>
    <property type="molecule type" value="Genomic_DNA"/>
</dbReference>
<reference evidence="1" key="1">
    <citation type="submission" date="2020-06" db="EMBL/GenBank/DDBJ databases">
        <title>WGS assembly of Ceratodon purpureus strain R40.</title>
        <authorList>
            <person name="Carey S.B."/>
            <person name="Jenkins J."/>
            <person name="Shu S."/>
            <person name="Lovell J.T."/>
            <person name="Sreedasyam A."/>
            <person name="Maumus F."/>
            <person name="Tiley G.P."/>
            <person name="Fernandez-Pozo N."/>
            <person name="Barry K."/>
            <person name="Chen C."/>
            <person name="Wang M."/>
            <person name="Lipzen A."/>
            <person name="Daum C."/>
            <person name="Saski C.A."/>
            <person name="Payton A.C."/>
            <person name="Mcbreen J.C."/>
            <person name="Conrad R.E."/>
            <person name="Kollar L.M."/>
            <person name="Olsson S."/>
            <person name="Huttunen S."/>
            <person name="Landis J.B."/>
            <person name="Wickett N.J."/>
            <person name="Johnson M.G."/>
            <person name="Rensing S.A."/>
            <person name="Grimwood J."/>
            <person name="Schmutz J."/>
            <person name="Mcdaniel S.F."/>
        </authorList>
    </citation>
    <scope>NUCLEOTIDE SEQUENCE</scope>
    <source>
        <strain evidence="1">R40</strain>
    </source>
</reference>
<evidence type="ECO:0000313" key="2">
    <source>
        <dbReference type="Proteomes" id="UP000822688"/>
    </source>
</evidence>
<keyword evidence="2" id="KW-1185">Reference proteome</keyword>
<name>A0A8T0H326_CERPU</name>
<comment type="caution">
    <text evidence="1">The sequence shown here is derived from an EMBL/GenBank/DDBJ whole genome shotgun (WGS) entry which is preliminary data.</text>
</comment>
<gene>
    <name evidence="1" type="ORF">KC19_8G136000</name>
</gene>
<proteinExistence type="predicted"/>
<dbReference type="AlphaFoldDB" id="A0A8T0H326"/>
<evidence type="ECO:0000313" key="1">
    <source>
        <dbReference type="EMBL" id="KAG0564744.1"/>
    </source>
</evidence>
<protein>
    <submittedName>
        <fullName evidence="1">Uncharacterized protein</fullName>
    </submittedName>
</protein>
<dbReference type="Proteomes" id="UP000822688">
    <property type="component" value="Chromosome 8"/>
</dbReference>
<accession>A0A8T0H326</accession>
<organism evidence="1 2">
    <name type="scientific">Ceratodon purpureus</name>
    <name type="common">Fire moss</name>
    <name type="synonym">Dicranum purpureum</name>
    <dbReference type="NCBI Taxonomy" id="3225"/>
    <lineage>
        <taxon>Eukaryota</taxon>
        <taxon>Viridiplantae</taxon>
        <taxon>Streptophyta</taxon>
        <taxon>Embryophyta</taxon>
        <taxon>Bryophyta</taxon>
        <taxon>Bryophytina</taxon>
        <taxon>Bryopsida</taxon>
        <taxon>Dicranidae</taxon>
        <taxon>Pseudoditrichales</taxon>
        <taxon>Ditrichaceae</taxon>
        <taxon>Ceratodon</taxon>
    </lineage>
</organism>